<dbReference type="Proteomes" id="UP001152798">
    <property type="component" value="Chromosome 1"/>
</dbReference>
<protein>
    <submittedName>
        <fullName evidence="2">Uncharacterized protein</fullName>
    </submittedName>
</protein>
<sequence length="164" mass="18180">MKDVSLATGSQCLLQEKQLKREGKLSPSNSVLSNQMRSQRVGKRPCPPAFQHGRPMGSLIEFVGDKQSVQGVKQLGYHQLQIQTLQSAQETQTDSRVVQVLHISVIVSCFPLCVPVASDVFSMSLLDYHLYWTTIREGFKPASLKSFLLTPTLSTPEDHHSGSL</sequence>
<evidence type="ECO:0000313" key="2">
    <source>
        <dbReference type="EMBL" id="CAH1391863.1"/>
    </source>
</evidence>
<feature type="region of interest" description="Disordered" evidence="1">
    <location>
        <begin position="21"/>
        <end position="46"/>
    </location>
</feature>
<dbReference type="EMBL" id="OV725077">
    <property type="protein sequence ID" value="CAH1391863.1"/>
    <property type="molecule type" value="Genomic_DNA"/>
</dbReference>
<reference evidence="2" key="1">
    <citation type="submission" date="2022-01" db="EMBL/GenBank/DDBJ databases">
        <authorList>
            <person name="King R."/>
        </authorList>
    </citation>
    <scope>NUCLEOTIDE SEQUENCE</scope>
</reference>
<feature type="compositionally biased region" description="Polar residues" evidence="1">
    <location>
        <begin position="26"/>
        <end position="38"/>
    </location>
</feature>
<keyword evidence="3" id="KW-1185">Reference proteome</keyword>
<evidence type="ECO:0000313" key="3">
    <source>
        <dbReference type="Proteomes" id="UP001152798"/>
    </source>
</evidence>
<evidence type="ECO:0000256" key="1">
    <source>
        <dbReference type="SAM" id="MobiDB-lite"/>
    </source>
</evidence>
<name>A0A9P0E843_NEZVI</name>
<gene>
    <name evidence="2" type="ORF">NEZAVI_LOCUS2791</name>
</gene>
<dbReference type="AlphaFoldDB" id="A0A9P0E843"/>
<proteinExistence type="predicted"/>
<accession>A0A9P0E843</accession>
<organism evidence="2 3">
    <name type="scientific">Nezara viridula</name>
    <name type="common">Southern green stink bug</name>
    <name type="synonym">Cimex viridulus</name>
    <dbReference type="NCBI Taxonomy" id="85310"/>
    <lineage>
        <taxon>Eukaryota</taxon>
        <taxon>Metazoa</taxon>
        <taxon>Ecdysozoa</taxon>
        <taxon>Arthropoda</taxon>
        <taxon>Hexapoda</taxon>
        <taxon>Insecta</taxon>
        <taxon>Pterygota</taxon>
        <taxon>Neoptera</taxon>
        <taxon>Paraneoptera</taxon>
        <taxon>Hemiptera</taxon>
        <taxon>Heteroptera</taxon>
        <taxon>Panheteroptera</taxon>
        <taxon>Pentatomomorpha</taxon>
        <taxon>Pentatomoidea</taxon>
        <taxon>Pentatomidae</taxon>
        <taxon>Pentatominae</taxon>
        <taxon>Nezara</taxon>
    </lineage>
</organism>